<dbReference type="Gene3D" id="1.20.120.1760">
    <property type="match status" value="1"/>
</dbReference>
<organism evidence="13 14">
    <name type="scientific">Thermoflavifilum thermophilum</name>
    <dbReference type="NCBI Taxonomy" id="1393122"/>
    <lineage>
        <taxon>Bacteria</taxon>
        <taxon>Pseudomonadati</taxon>
        <taxon>Bacteroidota</taxon>
        <taxon>Chitinophagia</taxon>
        <taxon>Chitinophagales</taxon>
        <taxon>Chitinophagaceae</taxon>
        <taxon>Thermoflavifilum</taxon>
    </lineage>
</organism>
<keyword evidence="7" id="KW-0443">Lipid metabolism</keyword>
<gene>
    <name evidence="13" type="ORF">SAMN05660895_1832</name>
</gene>
<reference evidence="14" key="1">
    <citation type="submission" date="2016-10" db="EMBL/GenBank/DDBJ databases">
        <authorList>
            <person name="Varghese N."/>
            <person name="Submissions S."/>
        </authorList>
    </citation>
    <scope>NUCLEOTIDE SEQUENCE [LARGE SCALE GENOMIC DNA]</scope>
    <source>
        <strain evidence="14">DSM 14807</strain>
    </source>
</reference>
<name>A0A1I7NGR7_9BACT</name>
<feature type="transmembrane region" description="Helical" evidence="12">
    <location>
        <begin position="239"/>
        <end position="267"/>
    </location>
</feature>
<dbReference type="PROSITE" id="PS00379">
    <property type="entry name" value="CDP_ALCOHOL_P_TRANSF"/>
    <property type="match status" value="1"/>
</dbReference>
<dbReference type="Pfam" id="PF01066">
    <property type="entry name" value="CDP-OH_P_transf"/>
    <property type="match status" value="1"/>
</dbReference>
<keyword evidence="9" id="KW-0594">Phospholipid biosynthesis</keyword>
<evidence type="ECO:0000256" key="1">
    <source>
        <dbReference type="ARBA" id="ARBA00004141"/>
    </source>
</evidence>
<dbReference type="RefSeq" id="WP_092460022.1">
    <property type="nucleotide sequence ID" value="NZ_FPCJ01000001.1"/>
</dbReference>
<dbReference type="OrthoDB" id="9777147at2"/>
<feature type="transmembrane region" description="Helical" evidence="12">
    <location>
        <begin position="135"/>
        <end position="156"/>
    </location>
</feature>
<evidence type="ECO:0000313" key="13">
    <source>
        <dbReference type="EMBL" id="SFV33855.1"/>
    </source>
</evidence>
<feature type="transmembrane region" description="Helical" evidence="12">
    <location>
        <begin position="168"/>
        <end position="189"/>
    </location>
</feature>
<keyword evidence="4 11" id="KW-0808">Transferase</keyword>
<evidence type="ECO:0000256" key="12">
    <source>
        <dbReference type="SAM" id="Phobius"/>
    </source>
</evidence>
<feature type="transmembrane region" description="Helical" evidence="12">
    <location>
        <begin position="69"/>
        <end position="93"/>
    </location>
</feature>
<dbReference type="Proteomes" id="UP000199537">
    <property type="component" value="Unassembled WGS sequence"/>
</dbReference>
<keyword evidence="3" id="KW-0444">Lipid biosynthesis</keyword>
<evidence type="ECO:0000313" key="14">
    <source>
        <dbReference type="Proteomes" id="UP000199537"/>
    </source>
</evidence>
<comment type="similarity">
    <text evidence="2 11">Belongs to the CDP-alcohol phosphatidyltransferase class-I family.</text>
</comment>
<keyword evidence="5 12" id="KW-0812">Transmembrane</keyword>
<dbReference type="InterPro" id="IPR043130">
    <property type="entry name" value="CDP-OH_PTrfase_TM_dom"/>
</dbReference>
<keyword evidence="14" id="KW-1185">Reference proteome</keyword>
<feature type="transmembrane region" description="Helical" evidence="12">
    <location>
        <begin position="201"/>
        <end position="218"/>
    </location>
</feature>
<dbReference type="GO" id="GO:0008654">
    <property type="term" value="P:phospholipid biosynthetic process"/>
    <property type="evidence" value="ECO:0007669"/>
    <property type="project" value="UniProtKB-KW"/>
</dbReference>
<dbReference type="PANTHER" id="PTHR14269:SF61">
    <property type="entry name" value="CDP-DIACYLGLYCEROL--SERINE O-PHOSPHATIDYLTRANSFERASE"/>
    <property type="match status" value="1"/>
</dbReference>
<keyword evidence="8 12" id="KW-0472">Membrane</keyword>
<sequence>MMRISASAAGVADAGFIPYLAGCMKQLPNLLTLGNLFCGTLSLVFILQSPCYISSYNGQDYLVTAPEPLFWGSVLIGMAAILDFADGLVARWMKAASEMGKQLDSLADVVTFGVAPAMILFQLLKNAYMQLPDAINVSIINLAFTLLLPCFAAWRLARFNIQSSGQHYFTGLPTPAAGLLIASFPLVLLKDTFHLSTYLQNIWILYAILILLCYLMVSRIPMFSFKFSHFGWKQNWYRYVWILLFLAGIIWLGTAAIIGGFVLYILLSLLARKQLLSE</sequence>
<evidence type="ECO:0000256" key="5">
    <source>
        <dbReference type="ARBA" id="ARBA00022692"/>
    </source>
</evidence>
<evidence type="ECO:0000256" key="8">
    <source>
        <dbReference type="ARBA" id="ARBA00023136"/>
    </source>
</evidence>
<evidence type="ECO:0000256" key="2">
    <source>
        <dbReference type="ARBA" id="ARBA00010441"/>
    </source>
</evidence>
<dbReference type="GO" id="GO:0016020">
    <property type="term" value="C:membrane"/>
    <property type="evidence" value="ECO:0007669"/>
    <property type="project" value="UniProtKB-SubCell"/>
</dbReference>
<dbReference type="GO" id="GO:0016780">
    <property type="term" value="F:phosphotransferase activity, for other substituted phosphate groups"/>
    <property type="evidence" value="ECO:0007669"/>
    <property type="project" value="InterPro"/>
</dbReference>
<proteinExistence type="inferred from homology"/>
<dbReference type="InterPro" id="IPR048254">
    <property type="entry name" value="CDP_ALCOHOL_P_TRANSF_CS"/>
</dbReference>
<feature type="transmembrane region" description="Helical" evidence="12">
    <location>
        <begin position="30"/>
        <end position="49"/>
    </location>
</feature>
<dbReference type="InterPro" id="IPR000462">
    <property type="entry name" value="CDP-OH_P_trans"/>
</dbReference>
<evidence type="ECO:0000256" key="9">
    <source>
        <dbReference type="ARBA" id="ARBA00023209"/>
    </source>
</evidence>
<dbReference type="STRING" id="1393122.SAMN05660895_1832"/>
<keyword evidence="6 12" id="KW-1133">Transmembrane helix</keyword>
<evidence type="ECO:0000256" key="7">
    <source>
        <dbReference type="ARBA" id="ARBA00023098"/>
    </source>
</evidence>
<evidence type="ECO:0000256" key="11">
    <source>
        <dbReference type="RuleBase" id="RU003750"/>
    </source>
</evidence>
<dbReference type="InterPro" id="IPR050324">
    <property type="entry name" value="CDP-alcohol_PTase-I"/>
</dbReference>
<protein>
    <submittedName>
        <fullName evidence="13">CDP-diacylglycerol---serine O-phosphatidyltransferase</fullName>
    </submittedName>
</protein>
<accession>A0A1I7NGR7</accession>
<dbReference type="PANTHER" id="PTHR14269">
    <property type="entry name" value="CDP-DIACYLGLYCEROL--GLYCEROL-3-PHOSPHATE 3-PHOSPHATIDYLTRANSFERASE-RELATED"/>
    <property type="match status" value="1"/>
</dbReference>
<dbReference type="EMBL" id="FPCJ01000001">
    <property type="protein sequence ID" value="SFV33855.1"/>
    <property type="molecule type" value="Genomic_DNA"/>
</dbReference>
<comment type="subcellular location">
    <subcellularLocation>
        <location evidence="1">Membrane</location>
        <topology evidence="1">Multi-pass membrane protein</topology>
    </subcellularLocation>
</comment>
<evidence type="ECO:0000256" key="4">
    <source>
        <dbReference type="ARBA" id="ARBA00022679"/>
    </source>
</evidence>
<dbReference type="AlphaFoldDB" id="A0A1I7NGR7"/>
<keyword evidence="10" id="KW-1208">Phospholipid metabolism</keyword>
<evidence type="ECO:0000256" key="6">
    <source>
        <dbReference type="ARBA" id="ARBA00022989"/>
    </source>
</evidence>
<evidence type="ECO:0000256" key="3">
    <source>
        <dbReference type="ARBA" id="ARBA00022516"/>
    </source>
</evidence>
<evidence type="ECO:0000256" key="10">
    <source>
        <dbReference type="ARBA" id="ARBA00023264"/>
    </source>
</evidence>